<dbReference type="EMBL" id="JANJQO010000298">
    <property type="protein sequence ID" value="KAJ2979288.1"/>
    <property type="molecule type" value="Genomic_DNA"/>
</dbReference>
<evidence type="ECO:0000313" key="1">
    <source>
        <dbReference type="EMBL" id="KAJ2979288.1"/>
    </source>
</evidence>
<name>A0ACC1NJQ0_9HYPO</name>
<dbReference type="Proteomes" id="UP001143910">
    <property type="component" value="Unassembled WGS sequence"/>
</dbReference>
<proteinExistence type="predicted"/>
<sequence>MGKTMADWIGGWGFEQDIENKLENSIPPYLIHGERTSPFPFEASVKSQQSPRNAYELLNLELSCFVDSYEYEKAEVPENHHIQLEACRIIFASEVLFLSEARGEDISSGTSSISITSWLRDLILNNVELTVQAQFLPLRTPAEGRLRSLEITGEKPLFAECPLENQLRRFVENRLHQLVLTAPTADVSGISDCDLQEEACAIMTRMHQGLGLPLTDFVFNWLMTLARSSASWLGPFRQRTYFPLIEPSDTVSFTPGFADTPQTSAIPAATTGDYCVKIANMDINWETHCAIDSSVGSDEFLAIGGGQSCHHVPGPSTINSTSSSQLPSISYTYQDQCPVGDDVIQQSKGQTSVAKQLHTAAESAKQPNTVMYQMHDPNFNKWLGRQLARWVMAVMSPNNPSCHIPSDHEIQHHARCLLYNDDDPWNQTVADNMEWLRRFKSDVGILENGDQTPETFNGIQKQ</sequence>
<reference evidence="1" key="1">
    <citation type="submission" date="2022-08" db="EMBL/GenBank/DDBJ databases">
        <title>Genome Sequence of Lecanicillium fungicola.</title>
        <authorList>
            <person name="Buettner E."/>
        </authorList>
    </citation>
    <scope>NUCLEOTIDE SEQUENCE</scope>
    <source>
        <strain evidence="1">Babe33</strain>
    </source>
</reference>
<accession>A0ACC1NJQ0</accession>
<keyword evidence="2" id="KW-1185">Reference proteome</keyword>
<protein>
    <submittedName>
        <fullName evidence="1">Uncharacterized protein</fullName>
    </submittedName>
</protein>
<organism evidence="1 2">
    <name type="scientific">Zarea fungicola</name>
    <dbReference type="NCBI Taxonomy" id="93591"/>
    <lineage>
        <taxon>Eukaryota</taxon>
        <taxon>Fungi</taxon>
        <taxon>Dikarya</taxon>
        <taxon>Ascomycota</taxon>
        <taxon>Pezizomycotina</taxon>
        <taxon>Sordariomycetes</taxon>
        <taxon>Hypocreomycetidae</taxon>
        <taxon>Hypocreales</taxon>
        <taxon>Cordycipitaceae</taxon>
        <taxon>Zarea</taxon>
    </lineage>
</organism>
<gene>
    <name evidence="1" type="ORF">NQ176_g3346</name>
</gene>
<evidence type="ECO:0000313" key="2">
    <source>
        <dbReference type="Proteomes" id="UP001143910"/>
    </source>
</evidence>
<comment type="caution">
    <text evidence="1">The sequence shown here is derived from an EMBL/GenBank/DDBJ whole genome shotgun (WGS) entry which is preliminary data.</text>
</comment>